<dbReference type="RefSeq" id="XP_008620510.1">
    <property type="nucleotide sequence ID" value="XM_008622288.1"/>
</dbReference>
<proteinExistence type="predicted"/>
<dbReference type="GeneID" id="19956819"/>
<dbReference type="Proteomes" id="UP000030762">
    <property type="component" value="Unassembled WGS sequence"/>
</dbReference>
<dbReference type="VEuPathDB" id="FungiDB:SDRG_16092"/>
<organism evidence="2 3">
    <name type="scientific">Saprolegnia diclina (strain VS20)</name>
    <dbReference type="NCBI Taxonomy" id="1156394"/>
    <lineage>
        <taxon>Eukaryota</taxon>
        <taxon>Sar</taxon>
        <taxon>Stramenopiles</taxon>
        <taxon>Oomycota</taxon>
        <taxon>Saprolegniomycetes</taxon>
        <taxon>Saprolegniales</taxon>
        <taxon>Saprolegniaceae</taxon>
        <taxon>Saprolegnia</taxon>
    </lineage>
</organism>
<name>T0R232_SAPDV</name>
<dbReference type="Gene3D" id="2.60.200.20">
    <property type="match status" value="1"/>
</dbReference>
<evidence type="ECO:0000313" key="3">
    <source>
        <dbReference type="Proteomes" id="UP000030762"/>
    </source>
</evidence>
<evidence type="ECO:0000313" key="2">
    <source>
        <dbReference type="EMBL" id="EQC26073.1"/>
    </source>
</evidence>
<dbReference type="InParanoid" id="T0R232"/>
<dbReference type="InterPro" id="IPR008984">
    <property type="entry name" value="SMAD_FHA_dom_sf"/>
</dbReference>
<evidence type="ECO:0008006" key="4">
    <source>
        <dbReference type="Google" id="ProtNLM"/>
    </source>
</evidence>
<accession>T0R232</accession>
<dbReference type="AlphaFoldDB" id="T0R232"/>
<keyword evidence="3" id="KW-1185">Reference proteome</keyword>
<sequence>MATLQLDARYLAPGSAAAFVSKGLDVIHLNPGGDSWHLDRSTLAPLLTDAVEFQALDAMADDQPTTIEYENETLRIHTSLLCGVRVNQVHLDPQTACVLRHGDRIAFLKTACGGDLVVYRVAIADGDAVSDAMLLSALATAPGKTQRKDVDTMTEQVASAESSSRVAKRPRLSSFSAADGGVRFELHLVSDSLAPSSAAALTHHRLDILRLGPHNRLMSFGQSLVAKLLSDPMELQALHDLDDDHCLFLSDRHGILRIMDTSRVGIRVNAERLEPYTPRLLDVGDTVVLLKNVRGGNLLSYTVRAAVPSTCRSSATCQRSTTPAPVASPGFEHSVVSLPPQRQQLCIVDDCEKQLRAQGRCETDRNERLRSHIAGCDVNGVDTRGADRSVTETATSQRTLAETTSIVDPRVQAGDSVQLHHPPPMVFFIPFPMPNACVPVPQSESKTTPPPAAPSKVKAKAKKKSTTPGPKRNLRPCPHCGYKNRRHDTPSSSSCALFQFYKRGNFSNSSGVLAYDRAITAFAKLRNTTARQDQIEYRV</sequence>
<reference evidence="2 3" key="1">
    <citation type="submission" date="2012-04" db="EMBL/GenBank/DDBJ databases">
        <title>The Genome Sequence of Saprolegnia declina VS20.</title>
        <authorList>
            <consortium name="The Broad Institute Genome Sequencing Platform"/>
            <person name="Russ C."/>
            <person name="Nusbaum C."/>
            <person name="Tyler B."/>
            <person name="van West P."/>
            <person name="Dieguez-Uribeondo J."/>
            <person name="de Bruijn I."/>
            <person name="Tripathy S."/>
            <person name="Jiang R."/>
            <person name="Young S.K."/>
            <person name="Zeng Q."/>
            <person name="Gargeya S."/>
            <person name="Fitzgerald M."/>
            <person name="Haas B."/>
            <person name="Abouelleil A."/>
            <person name="Alvarado L."/>
            <person name="Arachchi H.M."/>
            <person name="Berlin A."/>
            <person name="Chapman S.B."/>
            <person name="Goldberg J."/>
            <person name="Griggs A."/>
            <person name="Gujja S."/>
            <person name="Hansen M."/>
            <person name="Howarth C."/>
            <person name="Imamovic A."/>
            <person name="Larimer J."/>
            <person name="McCowen C."/>
            <person name="Montmayeur A."/>
            <person name="Murphy C."/>
            <person name="Neiman D."/>
            <person name="Pearson M."/>
            <person name="Priest M."/>
            <person name="Roberts A."/>
            <person name="Saif S."/>
            <person name="Shea T."/>
            <person name="Sisk P."/>
            <person name="Sykes S."/>
            <person name="Wortman J."/>
            <person name="Nusbaum C."/>
            <person name="Birren B."/>
        </authorList>
    </citation>
    <scope>NUCLEOTIDE SEQUENCE [LARGE SCALE GENOMIC DNA]</scope>
    <source>
        <strain evidence="2 3">VS20</strain>
    </source>
</reference>
<gene>
    <name evidence="2" type="ORF">SDRG_16092</name>
</gene>
<evidence type="ECO:0000256" key="1">
    <source>
        <dbReference type="SAM" id="MobiDB-lite"/>
    </source>
</evidence>
<dbReference type="EMBL" id="JH767243">
    <property type="protein sequence ID" value="EQC26073.1"/>
    <property type="molecule type" value="Genomic_DNA"/>
</dbReference>
<feature type="region of interest" description="Disordered" evidence="1">
    <location>
        <begin position="440"/>
        <end position="477"/>
    </location>
</feature>
<dbReference type="SUPFAM" id="SSF49879">
    <property type="entry name" value="SMAD/FHA domain"/>
    <property type="match status" value="1"/>
</dbReference>
<protein>
    <recommendedName>
        <fullName evidence="4">FHA domain-containing protein</fullName>
    </recommendedName>
</protein>